<accession>A0ACD5U9K3</accession>
<keyword evidence="2" id="KW-1185">Reference proteome</keyword>
<reference evidence="1" key="1">
    <citation type="submission" date="2021-05" db="EMBL/GenBank/DDBJ databases">
        <authorList>
            <person name="Scholz U."/>
            <person name="Mascher M."/>
            <person name="Fiebig A."/>
        </authorList>
    </citation>
    <scope>NUCLEOTIDE SEQUENCE [LARGE SCALE GENOMIC DNA]</scope>
</reference>
<dbReference type="EnsemblPlants" id="AVESA.00010b.r2.2AG0217820.1">
    <property type="protein sequence ID" value="AVESA.00010b.r2.2AG0217820.1.CDS"/>
    <property type="gene ID" value="AVESA.00010b.r2.2AG0217820"/>
</dbReference>
<organism evidence="1 2">
    <name type="scientific">Avena sativa</name>
    <name type="common">Oat</name>
    <dbReference type="NCBI Taxonomy" id="4498"/>
    <lineage>
        <taxon>Eukaryota</taxon>
        <taxon>Viridiplantae</taxon>
        <taxon>Streptophyta</taxon>
        <taxon>Embryophyta</taxon>
        <taxon>Tracheophyta</taxon>
        <taxon>Spermatophyta</taxon>
        <taxon>Magnoliopsida</taxon>
        <taxon>Liliopsida</taxon>
        <taxon>Poales</taxon>
        <taxon>Poaceae</taxon>
        <taxon>BOP clade</taxon>
        <taxon>Pooideae</taxon>
        <taxon>Poodae</taxon>
        <taxon>Poeae</taxon>
        <taxon>Poeae Chloroplast Group 1 (Aveneae type)</taxon>
        <taxon>Aveninae</taxon>
        <taxon>Avena</taxon>
    </lineage>
</organism>
<evidence type="ECO:0000313" key="1">
    <source>
        <dbReference type="EnsemblPlants" id="AVESA.00010b.r2.2AG0217820.1.CDS"/>
    </source>
</evidence>
<proteinExistence type="predicted"/>
<name>A0ACD5U9K3_AVESA</name>
<protein>
    <submittedName>
        <fullName evidence="1">Uncharacterized protein</fullName>
    </submittedName>
</protein>
<reference evidence="1" key="2">
    <citation type="submission" date="2025-09" db="UniProtKB">
        <authorList>
            <consortium name="EnsemblPlants"/>
        </authorList>
    </citation>
    <scope>IDENTIFICATION</scope>
</reference>
<evidence type="ECO:0000313" key="2">
    <source>
        <dbReference type="Proteomes" id="UP001732700"/>
    </source>
</evidence>
<dbReference type="Proteomes" id="UP001732700">
    <property type="component" value="Chromosome 2A"/>
</dbReference>
<sequence>MGENQRIEKLLEKMTQLMKEIEELRESKKIAEVPKQGEKTTALQNCVNLAQAEEGRWSEFASYAPNPPMHKETIQTADGTYQPIKGVGMVKCTPSITLSSVLYAPSFLVSLVSMSALVDDIDCRIIADRYNCIIEERTTGRRLGVGVRHKGLWYLDRHETDDALCTALTVVAGDDEAKVILLHCRMGHMSFDTMSKIFPEEMKKVDKEKLVCDACEYGKHTRTSYGLWYLDRHETDDALCTALTVVAGDDEAKVILLHCRMGHMSFDTMSKIFPEEMKKVDKEKLVCDACEYGKHTRTSYVSRGLRSTSPFVLIHSDVWTSPVVSISRMKYFVTFIDCYSRMTWIYLMKQKSEVLSCFRDFYAYIQNRFNIGIQIIRTDNGTEDVNHEFGNFLSEKGILHQTSCPDTSPQNGVAERKNRHLLEVARSLMFTMNVPKFLWSEAVMTATYLINQMPSRILGMKTPYEMIFGKNEFIVPPKVFGCTCFVRDHRPSVGKLDPRVVKCIFIGYPYGQKGYKCWSPSERRTFVSMDMTFRESEPFYGEKTDLNPLFDFDSPSTIDASREGETELVRTKEDEQSTVVVGSIPSPASEERWTKPNEEENLSVHTRRQATSEERWRKPNEEENLKVYTRRKPQHEQQQQGPKVGDTHVQGEQHAPTSVEIVELTDGAGPSSTRDSMDLPIALRKGIRVRAKKPPNWYRDEHNIANYVSYTSLSANYMAFIASLQSVVIPRDWKVAKQDPKGREAMIEELNALERNKTWELVHLPTGKRAVGCKWIYTVKQNPEGKIERYKARLVARGYSQAYGIDYDETFAPVAKMNTVRILISCATNFGWPLHQLDVKNAFLHGDLQEEVYMEIPPGFFTPRTSGKVCRLRKSLYGLKQSPRAWFDRFRRAVCGMGYKQCNGDHTVFYRHSNSQITILAVYVDDIIITGDDAVEISRLKDNLRKEFEVKDLGQLKYFLGIEIARSPEGIVLSQRKYVLDLLMDKEKYQKLVGRLIYLCHTRPDISYAVSIVSRYMHDPRSGHLDAVNQILRYLKGSPGKGLWFKRNGHLNVDGYCDADWASCLDDRRSTSGYCVFVRGNLVSWRSKKQPVVSKSTAEAEYRAMSQGLSEILWVRNLLSELKVLRKGPLNLWCDNQSAINIANNPVQHDRTKHVEIDRFFIKEKLDDGIIKISHVTSSEQIADCLTKVLGIKECSSACNKMGMIDIYHPS</sequence>